<proteinExistence type="predicted"/>
<accession>A0A0F9BZQ2</accession>
<organism evidence="1">
    <name type="scientific">marine sediment metagenome</name>
    <dbReference type="NCBI Taxonomy" id="412755"/>
    <lineage>
        <taxon>unclassified sequences</taxon>
        <taxon>metagenomes</taxon>
        <taxon>ecological metagenomes</taxon>
    </lineage>
</organism>
<protein>
    <submittedName>
        <fullName evidence="1">Uncharacterized protein</fullName>
    </submittedName>
</protein>
<reference evidence="1" key="1">
    <citation type="journal article" date="2015" name="Nature">
        <title>Complex archaea that bridge the gap between prokaryotes and eukaryotes.</title>
        <authorList>
            <person name="Spang A."/>
            <person name="Saw J.H."/>
            <person name="Jorgensen S.L."/>
            <person name="Zaremba-Niedzwiedzka K."/>
            <person name="Martijn J."/>
            <person name="Lind A.E."/>
            <person name="van Eijk R."/>
            <person name="Schleper C."/>
            <person name="Guy L."/>
            <person name="Ettema T.J."/>
        </authorList>
    </citation>
    <scope>NUCLEOTIDE SEQUENCE</scope>
</reference>
<dbReference type="AlphaFoldDB" id="A0A0F9BZQ2"/>
<dbReference type="EMBL" id="LAZR01049336">
    <property type="protein sequence ID" value="KKK89881.1"/>
    <property type="molecule type" value="Genomic_DNA"/>
</dbReference>
<evidence type="ECO:0000313" key="1">
    <source>
        <dbReference type="EMBL" id="KKK89881.1"/>
    </source>
</evidence>
<gene>
    <name evidence="1" type="ORF">LCGC14_2728630</name>
</gene>
<comment type="caution">
    <text evidence="1">The sequence shown here is derived from an EMBL/GenBank/DDBJ whole genome shotgun (WGS) entry which is preliminary data.</text>
</comment>
<name>A0A0F9BZQ2_9ZZZZ</name>
<feature type="non-terminal residue" evidence="1">
    <location>
        <position position="44"/>
    </location>
</feature>
<sequence length="44" mass="4822">MSITTITMEDASGEFTISPISFETHGIIGIFQDVVFDLRATNES</sequence>